<dbReference type="SUPFAM" id="SSF52833">
    <property type="entry name" value="Thioredoxin-like"/>
    <property type="match status" value="1"/>
</dbReference>
<dbReference type="Pfam" id="PF08534">
    <property type="entry name" value="Redoxin"/>
    <property type="match status" value="1"/>
</dbReference>
<dbReference type="Pfam" id="PF17991">
    <property type="entry name" value="Thioredoxin_10"/>
    <property type="match status" value="1"/>
</dbReference>
<keyword evidence="6 7" id="KW-0472">Membrane</keyword>
<dbReference type="Pfam" id="PF02683">
    <property type="entry name" value="DsbD_TM"/>
    <property type="match status" value="1"/>
</dbReference>
<dbReference type="PROSITE" id="PS51352">
    <property type="entry name" value="THIOREDOXIN_2"/>
    <property type="match status" value="1"/>
</dbReference>
<dbReference type="Gene3D" id="2.60.120.260">
    <property type="entry name" value="Galactose-binding domain-like"/>
    <property type="match status" value="1"/>
</dbReference>
<organism evidence="9 10">
    <name type="scientific">Caballeronia glathei</name>
    <dbReference type="NCBI Taxonomy" id="60547"/>
    <lineage>
        <taxon>Bacteria</taxon>
        <taxon>Pseudomonadati</taxon>
        <taxon>Pseudomonadota</taxon>
        <taxon>Betaproteobacteria</taxon>
        <taxon>Burkholderiales</taxon>
        <taxon>Burkholderiaceae</taxon>
        <taxon>Caballeronia</taxon>
    </lineage>
</organism>
<evidence type="ECO:0000256" key="3">
    <source>
        <dbReference type="ARBA" id="ARBA00022692"/>
    </source>
</evidence>
<dbReference type="InterPro" id="IPR013766">
    <property type="entry name" value="Thioredoxin_domain"/>
</dbReference>
<dbReference type="CDD" id="cd03012">
    <property type="entry name" value="TlpA_like_DipZ_like"/>
    <property type="match status" value="1"/>
</dbReference>
<feature type="transmembrane region" description="Helical" evidence="7">
    <location>
        <begin position="6"/>
        <end position="28"/>
    </location>
</feature>
<feature type="transmembrane region" description="Helical" evidence="7">
    <location>
        <begin position="40"/>
        <end position="64"/>
    </location>
</feature>
<dbReference type="InterPro" id="IPR036249">
    <property type="entry name" value="Thioredoxin-like_sf"/>
</dbReference>
<dbReference type="Gene3D" id="3.40.30.10">
    <property type="entry name" value="Glutaredoxin"/>
    <property type="match status" value="1"/>
</dbReference>
<dbReference type="GO" id="GO:0005886">
    <property type="term" value="C:plasma membrane"/>
    <property type="evidence" value="ECO:0007669"/>
    <property type="project" value="UniProtKB-SubCell"/>
</dbReference>
<dbReference type="STRING" id="60547.GCA_000751215_01755"/>
<keyword evidence="5 7" id="KW-1133">Transmembrane helix</keyword>
<dbReference type="InterPro" id="IPR050553">
    <property type="entry name" value="Thioredoxin_ResA/DsbE_sf"/>
</dbReference>
<sequence length="607" mass="64069">MLFIFLAYLGGVLTILSPCILPMLPLVFSRAGQPFVRSGLPLLAGMALTFAAVASLAAVGGGWVAQANQYGRWIALALFAVFGFALLFPGFAERLMRPLVGAGSRLAQFVHEDSAKPRVMTSVVLGVATGLLWAPCAGPILGLVLTGAALNGANAGTTLLLLSYATGAATSLAVALLAGGRVLAAMKRSLDAGNRVRRATGAALLFGVAAIATGFDTGTLARVSVDVTAGIEEKLVERLSPRAAPSVKPAETSGSLARSATPDGFVKVSLTDLFTSSSAKPAEMKLPVEGKMPNVSGAVEWLNSPPLTNEQLRGKVVIVNFWTYSCINCLRTLPYLKTWAKKYRDQGLVVIGVHAPEFAFERNVGNVKQAARDLGVDYPVAIDNNYAIWRAFGNQYWPAFYVIDARGDIRYHHFGEGAYDKSERVVQQLLKEAGHPASPASAASEKGSGTQAASDGRDLLSAETYVGYKQAEGLASPERVLPDAPRTYSAPESLALNDWALGGAWKVGAEQAQLASGPGKIVYRFHARDLHLVLGPGADAKPVRFRVTIDGAPPGPSHGTDVAADGSGTVDSPRLYQLVRQSGPVRDRTFAIEFLDPGVNAYAFTFG</sequence>
<keyword evidence="3 7" id="KW-0812">Transmembrane</keyword>
<comment type="caution">
    <text evidence="9">The sequence shown here is derived from an EMBL/GenBank/DDBJ whole genome shotgun (WGS) entry which is preliminary data.</text>
</comment>
<evidence type="ECO:0000256" key="1">
    <source>
        <dbReference type="ARBA" id="ARBA00004651"/>
    </source>
</evidence>
<dbReference type="PANTHER" id="PTHR42852">
    <property type="entry name" value="THIOL:DISULFIDE INTERCHANGE PROTEIN DSBE"/>
    <property type="match status" value="1"/>
</dbReference>
<gene>
    <name evidence="9" type="ORF">BG61_33525</name>
</gene>
<protein>
    <submittedName>
        <fullName evidence="9">Cytochrome C biogenesis protein</fullName>
    </submittedName>
</protein>
<dbReference type="RefSeq" id="WP_035928693.1">
    <property type="nucleotide sequence ID" value="NZ_CADFFX010000014.1"/>
</dbReference>
<feature type="transmembrane region" description="Helical" evidence="7">
    <location>
        <begin position="123"/>
        <end position="149"/>
    </location>
</feature>
<evidence type="ECO:0000256" key="7">
    <source>
        <dbReference type="SAM" id="Phobius"/>
    </source>
</evidence>
<dbReference type="Proteomes" id="UP000027466">
    <property type="component" value="Unassembled WGS sequence"/>
</dbReference>
<reference evidence="9 10" key="1">
    <citation type="submission" date="2014-03" db="EMBL/GenBank/DDBJ databases">
        <title>Draft Genome Sequences of Four Burkholderia Strains.</title>
        <authorList>
            <person name="Liu X.Y."/>
            <person name="Li C.X."/>
            <person name="Xu J.H."/>
        </authorList>
    </citation>
    <scope>NUCLEOTIDE SEQUENCE [LARGE SCALE GENOMIC DNA]</scope>
    <source>
        <strain evidence="9 10">DSM 50014</strain>
    </source>
</reference>
<evidence type="ECO:0000256" key="2">
    <source>
        <dbReference type="ARBA" id="ARBA00022475"/>
    </source>
</evidence>
<dbReference type="EMBL" id="JFHC01000061">
    <property type="protein sequence ID" value="KDR39357.1"/>
    <property type="molecule type" value="Genomic_DNA"/>
</dbReference>
<evidence type="ECO:0000259" key="8">
    <source>
        <dbReference type="PROSITE" id="PS51352"/>
    </source>
</evidence>
<dbReference type="PANTHER" id="PTHR42852:SF13">
    <property type="entry name" value="PROTEIN DIPZ"/>
    <property type="match status" value="1"/>
</dbReference>
<dbReference type="GO" id="GO:0016491">
    <property type="term" value="F:oxidoreductase activity"/>
    <property type="evidence" value="ECO:0007669"/>
    <property type="project" value="InterPro"/>
</dbReference>
<dbReference type="InterPro" id="IPR013740">
    <property type="entry name" value="Redoxin"/>
</dbReference>
<keyword evidence="2" id="KW-1003">Cell membrane</keyword>
<feature type="domain" description="Thioredoxin" evidence="8">
    <location>
        <begin position="273"/>
        <end position="431"/>
    </location>
</feature>
<proteinExistence type="predicted"/>
<keyword evidence="4" id="KW-0201">Cytochrome c-type biogenesis</keyword>
<evidence type="ECO:0000313" key="9">
    <source>
        <dbReference type="EMBL" id="KDR39357.1"/>
    </source>
</evidence>
<dbReference type="InterPro" id="IPR041017">
    <property type="entry name" value="Thioredoxin_10"/>
</dbReference>
<accession>A0A069PFS4</accession>
<evidence type="ECO:0000256" key="4">
    <source>
        <dbReference type="ARBA" id="ARBA00022748"/>
    </source>
</evidence>
<evidence type="ECO:0000256" key="6">
    <source>
        <dbReference type="ARBA" id="ARBA00023136"/>
    </source>
</evidence>
<keyword evidence="10" id="KW-1185">Reference proteome</keyword>
<evidence type="ECO:0000313" key="10">
    <source>
        <dbReference type="Proteomes" id="UP000027466"/>
    </source>
</evidence>
<comment type="subcellular location">
    <subcellularLocation>
        <location evidence="1">Cell membrane</location>
        <topology evidence="1">Multi-pass membrane protein</topology>
    </subcellularLocation>
</comment>
<dbReference type="InterPro" id="IPR003834">
    <property type="entry name" value="Cyt_c_assmbl_TM_dom"/>
</dbReference>
<feature type="transmembrane region" description="Helical" evidence="7">
    <location>
        <begin position="70"/>
        <end position="88"/>
    </location>
</feature>
<feature type="transmembrane region" description="Helical" evidence="7">
    <location>
        <begin position="161"/>
        <end position="184"/>
    </location>
</feature>
<dbReference type="GO" id="GO:0017004">
    <property type="term" value="P:cytochrome complex assembly"/>
    <property type="evidence" value="ECO:0007669"/>
    <property type="project" value="UniProtKB-KW"/>
</dbReference>
<name>A0A069PFS4_9BURK</name>
<dbReference type="AlphaFoldDB" id="A0A069PFS4"/>
<evidence type="ECO:0000256" key="5">
    <source>
        <dbReference type="ARBA" id="ARBA00022989"/>
    </source>
</evidence>